<evidence type="ECO:0000259" key="6">
    <source>
        <dbReference type="PROSITE" id="PS50903"/>
    </source>
</evidence>
<keyword evidence="3 5" id="KW-0249">Electron transport</keyword>
<reference evidence="7" key="1">
    <citation type="journal article" date="2016" name="Appl. Environ. Microbiol.">
        <title>Functional Metagenomics of a Biostimulated Petroleum-Contaminated Soil Reveals an Extraordinary Diversity of Extradiol Dioxygenases.</title>
        <authorList>
            <person name="Terron-Gonzalez L."/>
            <person name="Martin-Cabello G."/>
            <person name="Ferrer M."/>
            <person name="Santero E."/>
        </authorList>
    </citation>
    <scope>NUCLEOTIDE SEQUENCE</scope>
</reference>
<dbReference type="InterPro" id="IPR024934">
    <property type="entry name" value="Rubredoxin-like_dom"/>
</dbReference>
<dbReference type="PANTHER" id="PTHR47627:SF1">
    <property type="entry name" value="RUBREDOXIN-1-RELATED"/>
    <property type="match status" value="1"/>
</dbReference>
<feature type="domain" description="Rubredoxin-like" evidence="6">
    <location>
        <begin position="24"/>
        <end position="75"/>
    </location>
</feature>
<dbReference type="PROSITE" id="PS00202">
    <property type="entry name" value="RUBREDOXIN"/>
    <property type="match status" value="1"/>
</dbReference>
<keyword evidence="4 5" id="KW-0408">Iron</keyword>
<dbReference type="Pfam" id="PF00301">
    <property type="entry name" value="Rubredoxin"/>
    <property type="match status" value="1"/>
</dbReference>
<evidence type="ECO:0000256" key="1">
    <source>
        <dbReference type="ARBA" id="ARBA00022448"/>
    </source>
</evidence>
<dbReference type="PROSITE" id="PS50903">
    <property type="entry name" value="RUBREDOXIN_LIKE"/>
    <property type="match status" value="1"/>
</dbReference>
<dbReference type="GO" id="GO:0005506">
    <property type="term" value="F:iron ion binding"/>
    <property type="evidence" value="ECO:0007669"/>
    <property type="project" value="UniProtKB-UniRule"/>
</dbReference>
<proteinExistence type="inferred from homology"/>
<dbReference type="AlphaFoldDB" id="A0A126SY95"/>
<dbReference type="InterPro" id="IPR018527">
    <property type="entry name" value="Rubredoxin_Fe_BS"/>
</dbReference>
<dbReference type="SUPFAM" id="SSF57802">
    <property type="entry name" value="Rubredoxin-like"/>
    <property type="match status" value="1"/>
</dbReference>
<sequence length="81" mass="9173">MNGYDAPQRFEGSYLGDRARLADDARLECKICWWVYDPALGDPVWQIAPGTPFSRLPAHWRCPRCDGDAEQFMVIGDADDP</sequence>
<organism evidence="7">
    <name type="scientific">uncultured bacterium UPO47</name>
    <dbReference type="NCBI Taxonomy" id="1776972"/>
    <lineage>
        <taxon>Bacteria</taxon>
        <taxon>environmental samples</taxon>
    </lineage>
</organism>
<keyword evidence="1" id="KW-0813">Transport</keyword>
<dbReference type="InterPro" id="IPR050526">
    <property type="entry name" value="Rubredoxin_ET"/>
</dbReference>
<dbReference type="PRINTS" id="PR00163">
    <property type="entry name" value="RUBREDOXIN"/>
</dbReference>
<dbReference type="PANTHER" id="PTHR47627">
    <property type="entry name" value="RUBREDOXIN"/>
    <property type="match status" value="1"/>
</dbReference>
<comment type="cofactor">
    <cofactor evidence="5">
        <name>Fe(3+)</name>
        <dbReference type="ChEBI" id="CHEBI:29034"/>
    </cofactor>
</comment>
<evidence type="ECO:0000256" key="4">
    <source>
        <dbReference type="ARBA" id="ARBA00023004"/>
    </source>
</evidence>
<dbReference type="GO" id="GO:0009055">
    <property type="term" value="F:electron transfer activity"/>
    <property type="evidence" value="ECO:0007669"/>
    <property type="project" value="TreeGrafter"/>
</dbReference>
<evidence type="ECO:0000313" key="7">
    <source>
        <dbReference type="EMBL" id="AMK59277.1"/>
    </source>
</evidence>
<keyword evidence="2 5" id="KW-0479">Metal-binding</keyword>
<accession>A0A126SY95</accession>
<evidence type="ECO:0000256" key="3">
    <source>
        <dbReference type="ARBA" id="ARBA00022982"/>
    </source>
</evidence>
<dbReference type="InterPro" id="IPR024935">
    <property type="entry name" value="Rubredoxin_dom"/>
</dbReference>
<evidence type="ECO:0000256" key="2">
    <source>
        <dbReference type="ARBA" id="ARBA00022723"/>
    </source>
</evidence>
<comment type="similarity">
    <text evidence="5">Belongs to the rubredoxin family.</text>
</comment>
<dbReference type="CDD" id="cd00730">
    <property type="entry name" value="rubredoxin"/>
    <property type="match status" value="1"/>
</dbReference>
<dbReference type="Gene3D" id="2.20.28.10">
    <property type="match status" value="1"/>
</dbReference>
<evidence type="ECO:0000256" key="5">
    <source>
        <dbReference type="RuleBase" id="RU003820"/>
    </source>
</evidence>
<protein>
    <recommendedName>
        <fullName evidence="5">Rubredoxin</fullName>
    </recommendedName>
</protein>
<dbReference type="EMBL" id="KU144975">
    <property type="protein sequence ID" value="AMK59277.1"/>
    <property type="molecule type" value="Genomic_DNA"/>
</dbReference>
<dbReference type="GO" id="GO:0043448">
    <property type="term" value="P:alkane catabolic process"/>
    <property type="evidence" value="ECO:0007669"/>
    <property type="project" value="TreeGrafter"/>
</dbReference>
<name>A0A126SY95_9BACT</name>